<evidence type="ECO:0000313" key="20">
    <source>
        <dbReference type="EMBL" id="TPX06958.1"/>
    </source>
</evidence>
<organism evidence="20 21">
    <name type="scientific">Thyridium curvatum</name>
    <dbReference type="NCBI Taxonomy" id="1093900"/>
    <lineage>
        <taxon>Eukaryota</taxon>
        <taxon>Fungi</taxon>
        <taxon>Dikarya</taxon>
        <taxon>Ascomycota</taxon>
        <taxon>Pezizomycotina</taxon>
        <taxon>Sordariomycetes</taxon>
        <taxon>Sordariomycetidae</taxon>
        <taxon>Thyridiales</taxon>
        <taxon>Thyridiaceae</taxon>
        <taxon>Thyridium</taxon>
    </lineage>
</organism>
<dbReference type="SMART" id="SM00156">
    <property type="entry name" value="PP2Ac"/>
    <property type="match status" value="1"/>
</dbReference>
<dbReference type="Gene3D" id="2.30.29.30">
    <property type="entry name" value="Pleckstrin-homology domain (PH domain)/Phosphotyrosine-binding domain (PTB)"/>
    <property type="match status" value="1"/>
</dbReference>
<dbReference type="Gene3D" id="1.20.58.1210">
    <property type="entry name" value="Exo84p, N-terminal helical domain"/>
    <property type="match status" value="1"/>
</dbReference>
<reference evidence="20 21" key="1">
    <citation type="submission" date="2019-06" db="EMBL/GenBank/DDBJ databases">
        <title>Draft genome sequence of the filamentous fungus Phialemoniopsis curvata isolated from diesel fuel.</title>
        <authorList>
            <person name="Varaljay V.A."/>
            <person name="Lyon W.J."/>
            <person name="Crouch A.L."/>
            <person name="Drake C.E."/>
            <person name="Hollomon J.M."/>
            <person name="Nadeau L.J."/>
            <person name="Nunn H.S."/>
            <person name="Stevenson B.S."/>
            <person name="Bojanowski C.L."/>
            <person name="Crookes-Goodson W.J."/>
        </authorList>
    </citation>
    <scope>NUCLEOTIDE SEQUENCE [LARGE SCALE GENOMIC DNA]</scope>
    <source>
        <strain evidence="20 21">D216</strain>
    </source>
</reference>
<dbReference type="Gene3D" id="1.20.58.1220">
    <property type="entry name" value="Exo84p, C-terminal helical domain"/>
    <property type="match status" value="1"/>
</dbReference>
<keyword evidence="6" id="KW-0479">Metal-binding</keyword>
<dbReference type="GO" id="GO:0015031">
    <property type="term" value="P:protein transport"/>
    <property type="evidence" value="ECO:0007669"/>
    <property type="project" value="UniProtKB-KW"/>
</dbReference>
<comment type="similarity">
    <text evidence="3">Belongs to the EXO84 family.</text>
</comment>
<dbReference type="SUPFAM" id="SSF56300">
    <property type="entry name" value="Metallo-dependent phosphatases"/>
    <property type="match status" value="1"/>
</dbReference>
<evidence type="ECO:0000256" key="14">
    <source>
        <dbReference type="ARBA" id="ARBA00057052"/>
    </source>
</evidence>
<dbReference type="Pfam" id="PF00149">
    <property type="entry name" value="Metallophos"/>
    <property type="match status" value="1"/>
</dbReference>
<evidence type="ECO:0000256" key="12">
    <source>
        <dbReference type="ARBA" id="ARBA00023329"/>
    </source>
</evidence>
<evidence type="ECO:0000256" key="3">
    <source>
        <dbReference type="ARBA" id="ARBA00007210"/>
    </source>
</evidence>
<evidence type="ECO:0000256" key="5">
    <source>
        <dbReference type="ARBA" id="ARBA00022483"/>
    </source>
</evidence>
<comment type="catalytic activity">
    <reaction evidence="13 16">
        <text>O-phospho-L-threonyl-[protein] + H2O = L-threonyl-[protein] + phosphate</text>
        <dbReference type="Rhea" id="RHEA:47004"/>
        <dbReference type="Rhea" id="RHEA-COMP:11060"/>
        <dbReference type="Rhea" id="RHEA-COMP:11605"/>
        <dbReference type="ChEBI" id="CHEBI:15377"/>
        <dbReference type="ChEBI" id="CHEBI:30013"/>
        <dbReference type="ChEBI" id="CHEBI:43474"/>
        <dbReference type="ChEBI" id="CHEBI:61977"/>
        <dbReference type="EC" id="3.1.3.16"/>
    </reaction>
</comment>
<evidence type="ECO:0000256" key="1">
    <source>
        <dbReference type="ARBA" id="ARBA00001936"/>
    </source>
</evidence>
<dbReference type="AlphaFoldDB" id="A0A507AQ29"/>
<keyword evidence="7 16" id="KW-0378">Hydrolase</keyword>
<dbReference type="GO" id="GO:0046872">
    <property type="term" value="F:metal ion binding"/>
    <property type="evidence" value="ECO:0007669"/>
    <property type="project" value="UniProtKB-KW"/>
</dbReference>
<evidence type="ECO:0000256" key="18">
    <source>
        <dbReference type="SAM" id="MobiDB-lite"/>
    </source>
</evidence>
<dbReference type="PROSITE" id="PS00125">
    <property type="entry name" value="SER_THR_PHOSPHATASE"/>
    <property type="match status" value="1"/>
</dbReference>
<dbReference type="CDD" id="cd07415">
    <property type="entry name" value="MPP_PP2A_PP4_PP6"/>
    <property type="match status" value="1"/>
</dbReference>
<dbReference type="InterPro" id="IPR042560">
    <property type="entry name" value="Exo84_C_2"/>
</dbReference>
<evidence type="ECO:0000256" key="9">
    <source>
        <dbReference type="ARBA" id="ARBA00022927"/>
    </source>
</evidence>
<feature type="coiled-coil region" evidence="17">
    <location>
        <begin position="146"/>
        <end position="209"/>
    </location>
</feature>
<feature type="coiled-coil region" evidence="17">
    <location>
        <begin position="390"/>
        <end position="417"/>
    </location>
</feature>
<sequence length="1060" mass="119553">MSEERSKISLRSGGKRKGRPTISAPKQISAPIPNDGGPVGFPRGGGGGAGRPMVDSTPAPRPRPAMQPGGKTSDLVKRRYSARFNEIPSEFAPPVPALPSFDKYESSRDRRQGPPPPRGGVAPTVDVKALRDPKLVADQYVANILSDATEDEIREFEESLRKLKSRASTDLQQSVYQNRTQFIKISKEAEKLKGEMRALRNLMSELKTNTTALRSASSQTNSDNPDLGAGFSTGLSKRDKRSSVADRTALWNSQMQALYKNVEGSQKFLPNALGRHVVQNAGPWIELDSATYRSRRSMQIFLLNDHLLIASRKKRKVEGPGADARGPMTKLVADRCWPLLDIEVVDMAGSSESHSGRNKLADAIMVRGVGQETVIFRTEKPEDPEKAALMLNIRKAVEELRRNLQSEMEANNKAKETINYFASRDPGLLQKTDLLETLSDIKDMLIEVDGKQQNLRWVEGQMDELDIDIALQRFDPSVARVEKLKSLARGLKNNAVAQDFIEFKVEERCSKLATLITRELVDTHNEQRKAMRNVTWLTRLGFEDRAREAYLEARSHIIQKRTRQCIFQGDLHLYIWELSFIYFSIIRNTVSCFQSCFPQSMMSACVKWAKEEVDAFNVILARQLSGTDQGGEVWTLCMERAREHASMLSEVGIDFRNMVGQDLVKQSPASSPVGLVQSTDQVEARHQKLNVITWEATDRPSEQSTTLRLVKQASPRYPITLIPSRYQRRDSIMDTNMEDVGRVPTELSGQPALEPATIPTLDGWIESLMSCKQLAETDVQRLCEKAREVLQEESNVQPVKCPVTVCGDIHGQFHDLMELFKIGGPNPDTNYLFMGDYVDRGYYSVETVTLLVALKIRYPQRITILRGNHESRQITQVYGFYDECLRKYGNANVWKYFTDLFDYLPLTALIDNQIFCLHGGLSPSIDTLDNIRALDRIQEVPHEGPMCDLLWSDPDDRCGWGISPRGAGYTFGQDISEAFNHNNGLTLIARAHQLVMEGYNWSQDRNVVTIFSAPNYCYRCGNQAAIMEIDEHLKYTFLQFDPCPRAGEPMVSRRTPDYFL</sequence>
<dbReference type="Pfam" id="PF25345">
    <property type="entry name" value="PH_EXO84"/>
    <property type="match status" value="1"/>
</dbReference>
<accession>A0A507AQ29</accession>
<evidence type="ECO:0000256" key="6">
    <source>
        <dbReference type="ARBA" id="ARBA00022723"/>
    </source>
</evidence>
<keyword evidence="4" id="KW-0813">Transport</keyword>
<comment type="caution">
    <text evidence="20">The sequence shown here is derived from an EMBL/GenBank/DDBJ whole genome shotgun (WGS) entry which is preliminary data.</text>
</comment>
<feature type="compositionally biased region" description="Polar residues" evidence="18">
    <location>
        <begin position="211"/>
        <end position="224"/>
    </location>
</feature>
<proteinExistence type="inferred from homology"/>
<evidence type="ECO:0000256" key="13">
    <source>
        <dbReference type="ARBA" id="ARBA00048336"/>
    </source>
</evidence>
<comment type="similarity">
    <text evidence="16">Belongs to the PPP phosphatase family.</text>
</comment>
<dbReference type="RefSeq" id="XP_030988669.1">
    <property type="nucleotide sequence ID" value="XM_031133796.1"/>
</dbReference>
<dbReference type="InterPro" id="IPR029052">
    <property type="entry name" value="Metallo-depent_PP-like"/>
</dbReference>
<dbReference type="Pfam" id="PF08700">
    <property type="entry name" value="VPS51_Exo84_N"/>
    <property type="match status" value="1"/>
</dbReference>
<dbReference type="InParanoid" id="A0A507AQ29"/>
<dbReference type="EC" id="3.1.3.16" evidence="16"/>
<dbReference type="SUPFAM" id="SSF74788">
    <property type="entry name" value="Cullin repeat-like"/>
    <property type="match status" value="1"/>
</dbReference>
<comment type="cofactor">
    <cofactor evidence="1">
        <name>Mn(2+)</name>
        <dbReference type="ChEBI" id="CHEBI:29035"/>
    </cofactor>
</comment>
<dbReference type="InterPro" id="IPR016159">
    <property type="entry name" value="Cullin_repeat-like_dom_sf"/>
</dbReference>
<evidence type="ECO:0000256" key="11">
    <source>
        <dbReference type="ARBA" id="ARBA00023211"/>
    </source>
</evidence>
<dbReference type="GeneID" id="41978550"/>
<feature type="domain" description="Serine/threonine specific protein phosphatases" evidence="19">
    <location>
        <begin position="865"/>
        <end position="870"/>
    </location>
</feature>
<dbReference type="Gene3D" id="3.60.21.10">
    <property type="match status" value="1"/>
</dbReference>
<dbReference type="InterPro" id="IPR042561">
    <property type="entry name" value="Exo84_C_1"/>
</dbReference>
<dbReference type="OrthoDB" id="642193at2759"/>
<keyword evidence="8" id="KW-0904">Protein phosphatase</keyword>
<keyword evidence="5" id="KW-0268">Exocytosis</keyword>
<dbReference type="GO" id="GO:0006887">
    <property type="term" value="P:exocytosis"/>
    <property type="evidence" value="ECO:0007669"/>
    <property type="project" value="UniProtKB-KW"/>
</dbReference>
<feature type="compositionally biased region" description="Gly residues" evidence="18">
    <location>
        <begin position="37"/>
        <end position="50"/>
    </location>
</feature>
<evidence type="ECO:0000259" key="19">
    <source>
        <dbReference type="PROSITE" id="PS00125"/>
    </source>
</evidence>
<evidence type="ECO:0000256" key="16">
    <source>
        <dbReference type="RuleBase" id="RU004273"/>
    </source>
</evidence>
<dbReference type="InterPro" id="IPR004843">
    <property type="entry name" value="Calcineurin-like_PHP"/>
</dbReference>
<keyword evidence="11" id="KW-0464">Manganese</keyword>
<feature type="region of interest" description="Disordered" evidence="18">
    <location>
        <begin position="1"/>
        <end position="124"/>
    </location>
</feature>
<dbReference type="PRINTS" id="PR00114">
    <property type="entry name" value="STPHPHTASE"/>
</dbReference>
<feature type="compositionally biased region" description="Basic and acidic residues" evidence="18">
    <location>
        <begin position="102"/>
        <end position="112"/>
    </location>
</feature>
<dbReference type="GO" id="GO:0030133">
    <property type="term" value="C:transport vesicle"/>
    <property type="evidence" value="ECO:0007669"/>
    <property type="project" value="UniProtKB-SubCell"/>
</dbReference>
<gene>
    <name evidence="20" type="ORF">E0L32_011103</name>
</gene>
<dbReference type="GO" id="GO:0004722">
    <property type="term" value="F:protein serine/threonine phosphatase activity"/>
    <property type="evidence" value="ECO:0007669"/>
    <property type="project" value="UniProtKB-EC"/>
</dbReference>
<keyword evidence="10 17" id="KW-0175">Coiled coil</keyword>
<dbReference type="Proteomes" id="UP000319257">
    <property type="component" value="Unassembled WGS sequence"/>
</dbReference>
<dbReference type="STRING" id="1093900.A0A507AQ29"/>
<evidence type="ECO:0000256" key="10">
    <source>
        <dbReference type="ARBA" id="ARBA00023054"/>
    </source>
</evidence>
<keyword evidence="21" id="KW-1185">Reference proteome</keyword>
<evidence type="ECO:0000256" key="15">
    <source>
        <dbReference type="ARBA" id="ARBA00065378"/>
    </source>
</evidence>
<evidence type="ECO:0000256" key="8">
    <source>
        <dbReference type="ARBA" id="ARBA00022912"/>
    </source>
</evidence>
<dbReference type="EMBL" id="SKBQ01000098">
    <property type="protein sequence ID" value="TPX06958.1"/>
    <property type="molecule type" value="Genomic_DNA"/>
</dbReference>
<evidence type="ECO:0000256" key="7">
    <source>
        <dbReference type="ARBA" id="ARBA00022801"/>
    </source>
</evidence>
<protein>
    <recommendedName>
        <fullName evidence="16">Serine/threonine-protein phosphatase</fullName>
        <ecNumber evidence="16">3.1.3.16</ecNumber>
    </recommendedName>
</protein>
<dbReference type="FunFam" id="2.30.29.30:FF:000264">
    <property type="entry name" value="Potential exocyst complex component Exo84"/>
    <property type="match status" value="1"/>
</dbReference>
<dbReference type="PANTHER" id="PTHR45619">
    <property type="entry name" value="SERINE/THREONINE-PROTEIN PHOSPHATASE PP2A-RELATED"/>
    <property type="match status" value="1"/>
</dbReference>
<dbReference type="FunFam" id="3.60.21.10:FF:000003">
    <property type="entry name" value="Serine/threonine-protein phosphatase"/>
    <property type="match status" value="1"/>
</dbReference>
<evidence type="ECO:0000256" key="2">
    <source>
        <dbReference type="ARBA" id="ARBA00004398"/>
    </source>
</evidence>
<evidence type="ECO:0000256" key="17">
    <source>
        <dbReference type="SAM" id="Coils"/>
    </source>
</evidence>
<dbReference type="InterPro" id="IPR006186">
    <property type="entry name" value="Ser/Thr-sp_prot-phosphatase"/>
</dbReference>
<evidence type="ECO:0000256" key="4">
    <source>
        <dbReference type="ARBA" id="ARBA00022448"/>
    </source>
</evidence>
<comment type="subcellular location">
    <subcellularLocation>
        <location evidence="2">Cytoplasmic vesicle</location>
        <location evidence="2">Secretory vesicle</location>
    </subcellularLocation>
</comment>
<evidence type="ECO:0000313" key="21">
    <source>
        <dbReference type="Proteomes" id="UP000319257"/>
    </source>
</evidence>
<keyword evidence="9" id="KW-0653">Protein transport</keyword>
<comment type="subunit">
    <text evidence="15">Component of the exocyst complex.</text>
</comment>
<keyword evidence="12" id="KW-0968">Cytoplasmic vesicle</keyword>
<dbReference type="InterPro" id="IPR011993">
    <property type="entry name" value="PH-like_dom_sf"/>
</dbReference>
<name>A0A507AQ29_9PEZI</name>
<dbReference type="Pfam" id="PF16528">
    <property type="entry name" value="Exo84_C"/>
    <property type="match status" value="1"/>
</dbReference>
<dbReference type="InterPro" id="IPR047129">
    <property type="entry name" value="PPA2-like"/>
</dbReference>
<feature type="region of interest" description="Disordered" evidence="18">
    <location>
        <begin position="211"/>
        <end position="240"/>
    </location>
</feature>
<dbReference type="InterPro" id="IPR032403">
    <property type="entry name" value="Exo84_C"/>
</dbReference>
<dbReference type="FunCoup" id="A0A507AQ29">
    <property type="interactions" value="167"/>
</dbReference>
<comment type="function">
    <text evidence="14">Involved in the secretory pathway as part of the exocyst complex which tethers secretory vesicles to the sites of exocytosis. Plays a role in both the assembly of the exocyst and the polarization of this complex to specific sites of the plasma membrane for exocytosis. Also involved in assembly of the spliceosome.</text>
</comment>